<accession>A0A926IG12</accession>
<dbReference type="InterPro" id="IPR008275">
    <property type="entry name" value="CoA_E_activase_dom"/>
</dbReference>
<keyword evidence="8" id="KW-1185">Reference proteome</keyword>
<dbReference type="GO" id="GO:0046872">
    <property type="term" value="F:metal ion binding"/>
    <property type="evidence" value="ECO:0007669"/>
    <property type="project" value="UniProtKB-KW"/>
</dbReference>
<dbReference type="SUPFAM" id="SSF53067">
    <property type="entry name" value="Actin-like ATPase domain"/>
    <property type="match status" value="2"/>
</dbReference>
<evidence type="ECO:0000259" key="6">
    <source>
        <dbReference type="Pfam" id="PF09989"/>
    </source>
</evidence>
<evidence type="ECO:0000256" key="4">
    <source>
        <dbReference type="ARBA" id="ARBA00023014"/>
    </source>
</evidence>
<dbReference type="CDD" id="cd24034">
    <property type="entry name" value="ASKHA_NBD_O66634-like_rpt1"/>
    <property type="match status" value="1"/>
</dbReference>
<dbReference type="PANTHER" id="PTHR32329">
    <property type="entry name" value="BIFUNCTIONAL PROTEIN [INCLUDES 2-HYDROXYACYL-COA DEHYDRATASE (N-TER) AND ITS ACTIVATOR DOMAIN (C_TERM)-RELATED"/>
    <property type="match status" value="1"/>
</dbReference>
<protein>
    <submittedName>
        <fullName evidence="7">2-hydroxyacyl-CoA dehydratase</fullName>
    </submittedName>
</protein>
<feature type="domain" description="DUF2229" evidence="6">
    <location>
        <begin position="655"/>
        <end position="873"/>
    </location>
</feature>
<feature type="domain" description="ATPase BadF/BadG/BcrA/BcrD type" evidence="5">
    <location>
        <begin position="313"/>
        <end position="566"/>
    </location>
</feature>
<dbReference type="Pfam" id="PF01869">
    <property type="entry name" value="BcrAD_BadFG"/>
    <property type="match status" value="2"/>
</dbReference>
<gene>
    <name evidence="7" type="ORF">H8707_12795</name>
</gene>
<keyword evidence="2" id="KW-0479">Metal-binding</keyword>
<name>A0A926IG12_9FIRM</name>
<dbReference type="AlphaFoldDB" id="A0A926IG12"/>
<dbReference type="CDD" id="cd24035">
    <property type="entry name" value="ASKHA_NBD_O66634-like_rpt2"/>
    <property type="match status" value="1"/>
</dbReference>
<evidence type="ECO:0000256" key="2">
    <source>
        <dbReference type="ARBA" id="ARBA00022723"/>
    </source>
</evidence>
<dbReference type="Proteomes" id="UP000601171">
    <property type="component" value="Unassembled WGS sequence"/>
</dbReference>
<dbReference type="InterPro" id="IPR051805">
    <property type="entry name" value="Dehydratase_Activator_Redct"/>
</dbReference>
<comment type="cofactor">
    <cofactor evidence="1">
        <name>[4Fe-4S] cluster</name>
        <dbReference type="ChEBI" id="CHEBI:49883"/>
    </cofactor>
</comment>
<sequence length="975" mass="108574">MRIGLDVGSTTLKCVVLDSRDNLVFHSYERHLSQISEKTCLLLKQIKEKFPEEQDFRICISGSAGMGLAEYYDIPFVQEVYATRISISKIIPNADIVIELGGEDAKILFLKNGMDVRMNGSCAGGTGAFIDQMATLLNVSLVDLNEMAKDHNKIYTIASRCGVFAKSDIQPLLNQGARKEDIAASIFVAVVNQTIAGLAQGREIGGQVVYLGGPLTFFSELKKSFDKILGVNGLCPENSLYFVAMGAALSQNSELKNIDELIENIQNSKVEINYATSQPLFKNEEEYDEFVTRHSKEMVKYSNPDAYKGNAYLGIDAGSTTVKMTLIDDNEEILYSDYLSNSGNPVPIVKDFLMNIYNKYPYIKLKSSAVTGYGEEIIKNAFNIDFGVVETIAHFTAAKKFKPDVDFIIDIGGQDIKCFKIRNGVIDNIFLNEACSSGCGSFLQTFAGALGYSIDDFAKLGLFADKPVDLGSRCTVFMNSSVKQAQKDGATIENISAGLSMSVVKNAIYKVIRASSAESLGENIVVQGGTFHNDVVLRAFEKELNKDVVRPNISGLMGAYGAALYAKGKNKEESTILSLEDLSNFTHKVKAVTCGLCSNHCRLTINTFDGNRKYIGGNRCERPIKHKKIGLKLNMFDYKLSLLSEYKPQKGKRGKIGIPMSLNMYELLPFWHTFFTELDFEVITSPTSNRDIYLKGQHTIPSDTVCFPAKLVHGHIEYLLDAGVDTIFYPCLTYNLDEGKGDNRYNCPVVAYYPEVIKANVSRLDKVNFIYDYLGIHRKKDFEKSIHKILNNYFEDISFKEVKKAVELSFAEYDSYMNKIHNKGMEIIDLAQKNNMPIIVLAGRPYHIDPEINHGIAKLINEFGVAVISEDSISQNVDKVPTNVLNQWTYHARLYAAAKYITDKPNMNLIQLVSFGCGLDAITSDEVKELLESEGKIYTQIKIDEITNLGAVKIRVRSLLAALEQGKERIYNGKN</sequence>
<evidence type="ECO:0000259" key="5">
    <source>
        <dbReference type="Pfam" id="PF01869"/>
    </source>
</evidence>
<reference evidence="7" key="1">
    <citation type="submission" date="2020-08" db="EMBL/GenBank/DDBJ databases">
        <title>Genome public.</title>
        <authorList>
            <person name="Liu C."/>
            <person name="Sun Q."/>
        </authorList>
    </citation>
    <scope>NUCLEOTIDE SEQUENCE</scope>
    <source>
        <strain evidence="7">BX21</strain>
    </source>
</reference>
<comment type="caution">
    <text evidence="7">The sequence shown here is derived from an EMBL/GenBank/DDBJ whole genome shotgun (WGS) entry which is preliminary data.</text>
</comment>
<keyword evidence="4" id="KW-0411">Iron-sulfur</keyword>
<keyword evidence="3" id="KW-0408">Iron</keyword>
<dbReference type="Pfam" id="PF09989">
    <property type="entry name" value="DUF2229"/>
    <property type="match status" value="1"/>
</dbReference>
<dbReference type="Gene3D" id="3.30.420.40">
    <property type="match status" value="4"/>
</dbReference>
<proteinExistence type="predicted"/>
<dbReference type="GO" id="GO:0051536">
    <property type="term" value="F:iron-sulfur cluster binding"/>
    <property type="evidence" value="ECO:0007669"/>
    <property type="project" value="UniProtKB-KW"/>
</dbReference>
<feature type="domain" description="ATPase BadF/BadG/BcrA/BcrD type" evidence="5">
    <location>
        <begin position="3"/>
        <end position="249"/>
    </location>
</feature>
<evidence type="ECO:0000256" key="3">
    <source>
        <dbReference type="ARBA" id="ARBA00023004"/>
    </source>
</evidence>
<dbReference type="InterPro" id="IPR043129">
    <property type="entry name" value="ATPase_NBD"/>
</dbReference>
<dbReference type="InterPro" id="IPR018709">
    <property type="entry name" value="CoA_activase_DUF2229"/>
</dbReference>
<evidence type="ECO:0000313" key="7">
    <source>
        <dbReference type="EMBL" id="MBC8589092.1"/>
    </source>
</evidence>
<evidence type="ECO:0000256" key="1">
    <source>
        <dbReference type="ARBA" id="ARBA00001966"/>
    </source>
</evidence>
<organism evidence="7 8">
    <name type="scientific">Paratissierella segnis</name>
    <dbReference type="NCBI Taxonomy" id="2763679"/>
    <lineage>
        <taxon>Bacteria</taxon>
        <taxon>Bacillati</taxon>
        <taxon>Bacillota</taxon>
        <taxon>Tissierellia</taxon>
        <taxon>Tissierellales</taxon>
        <taxon>Tissierellaceae</taxon>
        <taxon>Paratissierella</taxon>
    </lineage>
</organism>
<evidence type="ECO:0000313" key="8">
    <source>
        <dbReference type="Proteomes" id="UP000601171"/>
    </source>
</evidence>
<dbReference type="EMBL" id="JACRTG010000030">
    <property type="protein sequence ID" value="MBC8589092.1"/>
    <property type="molecule type" value="Genomic_DNA"/>
</dbReference>
<dbReference type="NCBIfam" id="TIGR00241">
    <property type="entry name" value="CoA_E_activ"/>
    <property type="match status" value="1"/>
</dbReference>
<dbReference type="InterPro" id="IPR002731">
    <property type="entry name" value="ATPase_BadF"/>
</dbReference>
<dbReference type="PANTHER" id="PTHR32329:SF4">
    <property type="entry name" value="ACTIVATOR OF 2-HYDROXYACYL-COA DEHYDRATASE"/>
    <property type="match status" value="1"/>
</dbReference>